<proteinExistence type="predicted"/>
<feature type="domain" description="PTBP1-like RNA recognition motif 2" evidence="3">
    <location>
        <begin position="42"/>
        <end position="117"/>
    </location>
</feature>
<evidence type="ECO:0000313" key="5">
    <source>
        <dbReference type="Proteomes" id="UP001497457"/>
    </source>
</evidence>
<protein>
    <recommendedName>
        <fullName evidence="3">PTBP1-like RNA recognition motif 2 domain-containing protein</fullName>
    </recommendedName>
</protein>
<organism evidence="4 5">
    <name type="scientific">Urochloa decumbens</name>
    <dbReference type="NCBI Taxonomy" id="240449"/>
    <lineage>
        <taxon>Eukaryota</taxon>
        <taxon>Viridiplantae</taxon>
        <taxon>Streptophyta</taxon>
        <taxon>Embryophyta</taxon>
        <taxon>Tracheophyta</taxon>
        <taxon>Spermatophyta</taxon>
        <taxon>Magnoliopsida</taxon>
        <taxon>Liliopsida</taxon>
        <taxon>Poales</taxon>
        <taxon>Poaceae</taxon>
        <taxon>PACMAD clade</taxon>
        <taxon>Panicoideae</taxon>
        <taxon>Panicodae</taxon>
        <taxon>Paniceae</taxon>
        <taxon>Melinidinae</taxon>
        <taxon>Urochloa</taxon>
    </lineage>
</organism>
<keyword evidence="5" id="KW-1185">Reference proteome</keyword>
<name>A0ABC8ZZR7_9POAL</name>
<gene>
    <name evidence="4" type="ORF">URODEC1_LOCUS49080</name>
</gene>
<keyword evidence="2" id="KW-0694">RNA-binding</keyword>
<evidence type="ECO:0000313" key="4">
    <source>
        <dbReference type="EMBL" id="CAL4968532.1"/>
    </source>
</evidence>
<reference evidence="4 5" key="2">
    <citation type="submission" date="2024-10" db="EMBL/GenBank/DDBJ databases">
        <authorList>
            <person name="Ryan C."/>
        </authorList>
    </citation>
    <scope>NUCLEOTIDE SEQUENCE [LARGE SCALE GENOMIC DNA]</scope>
</reference>
<reference evidence="5" key="1">
    <citation type="submission" date="2024-06" db="EMBL/GenBank/DDBJ databases">
        <authorList>
            <person name="Ryan C."/>
        </authorList>
    </citation>
    <scope>NUCLEOTIDE SEQUENCE [LARGE SCALE GENOMIC DNA]</scope>
</reference>
<dbReference type="Gene3D" id="3.30.70.330">
    <property type="match status" value="1"/>
</dbReference>
<dbReference type="SUPFAM" id="SSF54928">
    <property type="entry name" value="RNA-binding domain, RBD"/>
    <property type="match status" value="1"/>
</dbReference>
<evidence type="ECO:0000256" key="2">
    <source>
        <dbReference type="ARBA" id="ARBA00022884"/>
    </source>
</evidence>
<evidence type="ECO:0000256" key="1">
    <source>
        <dbReference type="ARBA" id="ARBA00022737"/>
    </source>
</evidence>
<sequence length="248" mass="26793">MALKEQVKRSNLGSVSFNNGDYTSGACNLFGEMSESKWRSPSHVLEVTIHRAYYPITEEVLHLVFDPFGEVEHVHVLGGSDHLLAQVVFKTKHAAAEAFEELQGQCVYTGCCQLDIKWGLSQDSGASMEKGCPNTIASMTSESDISGITSASSDTMANASPVRSASAATAMSTLNGDISSAMLPMEATATETHRTTCAIAASYDSDDVAVQPVTALDAMVVASLRSSKCRWHQHRSKHQWHPPSLRRS</sequence>
<dbReference type="EMBL" id="OZ075112">
    <property type="protein sequence ID" value="CAL4968532.1"/>
    <property type="molecule type" value="Genomic_DNA"/>
</dbReference>
<dbReference type="InterPro" id="IPR021790">
    <property type="entry name" value="PTBP1-like_RRM2"/>
</dbReference>
<dbReference type="Proteomes" id="UP001497457">
    <property type="component" value="Chromosome 2b"/>
</dbReference>
<accession>A0ABC8ZZR7</accession>
<dbReference type="Pfam" id="PF11835">
    <property type="entry name" value="RRM_8"/>
    <property type="match status" value="1"/>
</dbReference>
<dbReference type="InterPro" id="IPR012677">
    <property type="entry name" value="Nucleotide-bd_a/b_plait_sf"/>
</dbReference>
<dbReference type="InterPro" id="IPR035979">
    <property type="entry name" value="RBD_domain_sf"/>
</dbReference>
<dbReference type="PANTHER" id="PTHR15592">
    <property type="entry name" value="MATRIN 3/NUCLEAR PROTEIN 220-RELATED"/>
    <property type="match status" value="1"/>
</dbReference>
<dbReference type="GO" id="GO:0003723">
    <property type="term" value="F:RNA binding"/>
    <property type="evidence" value="ECO:0007669"/>
    <property type="project" value="UniProtKB-KW"/>
</dbReference>
<dbReference type="AlphaFoldDB" id="A0ABC8ZZR7"/>
<evidence type="ECO:0000259" key="3">
    <source>
        <dbReference type="Pfam" id="PF11835"/>
    </source>
</evidence>
<keyword evidence="1" id="KW-0677">Repeat</keyword>